<dbReference type="InterPro" id="IPR038371">
    <property type="entry name" value="Cu_polyphenol_OxRdtase_sf"/>
</dbReference>
<keyword evidence="4" id="KW-0479">Metal-binding</keyword>
<dbReference type="InterPro" id="IPR003730">
    <property type="entry name" value="Cu_polyphenol_OxRdtase"/>
</dbReference>
<keyword evidence="3" id="KW-0808">Transferase</keyword>
<evidence type="ECO:0000256" key="7">
    <source>
        <dbReference type="ARBA" id="ARBA00047989"/>
    </source>
</evidence>
<evidence type="ECO:0000256" key="10">
    <source>
        <dbReference type="RuleBase" id="RU361274"/>
    </source>
</evidence>
<name>A0ABU7GG82_9SPHN</name>
<comment type="caution">
    <text evidence="11">The sequence shown here is derived from an EMBL/GenBank/DDBJ whole genome shotgun (WGS) entry which is preliminary data.</text>
</comment>
<organism evidence="11 12">
    <name type="scientific">Altererythrobacter litoralis</name>
    <dbReference type="NCBI Taxonomy" id="3113904"/>
    <lineage>
        <taxon>Bacteria</taxon>
        <taxon>Pseudomonadati</taxon>
        <taxon>Pseudomonadota</taxon>
        <taxon>Alphaproteobacteria</taxon>
        <taxon>Sphingomonadales</taxon>
        <taxon>Erythrobacteraceae</taxon>
        <taxon>Altererythrobacter</taxon>
    </lineage>
</organism>
<evidence type="ECO:0000313" key="12">
    <source>
        <dbReference type="Proteomes" id="UP001343492"/>
    </source>
</evidence>
<evidence type="ECO:0000256" key="1">
    <source>
        <dbReference type="ARBA" id="ARBA00000553"/>
    </source>
</evidence>
<evidence type="ECO:0000256" key="5">
    <source>
        <dbReference type="ARBA" id="ARBA00022801"/>
    </source>
</evidence>
<comment type="catalytic activity">
    <reaction evidence="9">
        <text>S-methyl-5'-thioadenosine + phosphate = 5-(methylsulfanyl)-alpha-D-ribose 1-phosphate + adenine</text>
        <dbReference type="Rhea" id="RHEA:11852"/>
        <dbReference type="ChEBI" id="CHEBI:16708"/>
        <dbReference type="ChEBI" id="CHEBI:17509"/>
        <dbReference type="ChEBI" id="CHEBI:43474"/>
        <dbReference type="ChEBI" id="CHEBI:58533"/>
        <dbReference type="EC" id="2.4.2.28"/>
    </reaction>
    <physiologicalReaction direction="left-to-right" evidence="9">
        <dbReference type="Rhea" id="RHEA:11853"/>
    </physiologicalReaction>
</comment>
<proteinExistence type="inferred from homology"/>
<dbReference type="NCBIfam" id="TIGR00726">
    <property type="entry name" value="peptidoglycan editing factor PgeF"/>
    <property type="match status" value="1"/>
</dbReference>
<evidence type="ECO:0000256" key="9">
    <source>
        <dbReference type="ARBA" id="ARBA00049893"/>
    </source>
</evidence>
<dbReference type="PANTHER" id="PTHR30616:SF2">
    <property type="entry name" value="PURINE NUCLEOSIDE PHOSPHORYLASE LACC1"/>
    <property type="match status" value="1"/>
</dbReference>
<dbReference type="EMBL" id="JAZDQV010000010">
    <property type="protein sequence ID" value="MEE1878104.1"/>
    <property type="molecule type" value="Genomic_DNA"/>
</dbReference>
<comment type="catalytic activity">
    <reaction evidence="1">
        <text>inosine + phosphate = alpha-D-ribose 1-phosphate + hypoxanthine</text>
        <dbReference type="Rhea" id="RHEA:27646"/>
        <dbReference type="ChEBI" id="CHEBI:17368"/>
        <dbReference type="ChEBI" id="CHEBI:17596"/>
        <dbReference type="ChEBI" id="CHEBI:43474"/>
        <dbReference type="ChEBI" id="CHEBI:57720"/>
        <dbReference type="EC" id="2.4.2.1"/>
    </reaction>
    <physiologicalReaction direction="left-to-right" evidence="1">
        <dbReference type="Rhea" id="RHEA:27647"/>
    </physiologicalReaction>
</comment>
<gene>
    <name evidence="11" type="primary">pgeF</name>
    <name evidence="11" type="ORF">VRS74_10465</name>
</gene>
<protein>
    <recommendedName>
        <fullName evidence="10">Purine nucleoside phosphorylase</fullName>
    </recommendedName>
</protein>
<keyword evidence="12" id="KW-1185">Reference proteome</keyword>
<comment type="similarity">
    <text evidence="2 10">Belongs to the purine nucleoside phosphorylase YfiH/LACC1 family.</text>
</comment>
<evidence type="ECO:0000256" key="8">
    <source>
        <dbReference type="ARBA" id="ARBA00048968"/>
    </source>
</evidence>
<keyword evidence="5" id="KW-0378">Hydrolase</keyword>
<dbReference type="RefSeq" id="WP_354145208.1">
    <property type="nucleotide sequence ID" value="NZ_JAZDQV010000010.1"/>
</dbReference>
<dbReference type="CDD" id="cd16833">
    <property type="entry name" value="YfiH"/>
    <property type="match status" value="1"/>
</dbReference>
<evidence type="ECO:0000256" key="3">
    <source>
        <dbReference type="ARBA" id="ARBA00022679"/>
    </source>
</evidence>
<keyword evidence="6" id="KW-0862">Zinc</keyword>
<dbReference type="InterPro" id="IPR011324">
    <property type="entry name" value="Cytotoxic_necrot_fac-like_cat"/>
</dbReference>
<accession>A0ABU7GG82</accession>
<evidence type="ECO:0000313" key="11">
    <source>
        <dbReference type="EMBL" id="MEE1878104.1"/>
    </source>
</evidence>
<comment type="catalytic activity">
    <reaction evidence="7">
        <text>adenosine + H2O + H(+) = inosine + NH4(+)</text>
        <dbReference type="Rhea" id="RHEA:24408"/>
        <dbReference type="ChEBI" id="CHEBI:15377"/>
        <dbReference type="ChEBI" id="CHEBI:15378"/>
        <dbReference type="ChEBI" id="CHEBI:16335"/>
        <dbReference type="ChEBI" id="CHEBI:17596"/>
        <dbReference type="ChEBI" id="CHEBI:28938"/>
        <dbReference type="EC" id="3.5.4.4"/>
    </reaction>
    <physiologicalReaction direction="left-to-right" evidence="7">
        <dbReference type="Rhea" id="RHEA:24409"/>
    </physiologicalReaction>
</comment>
<evidence type="ECO:0000256" key="6">
    <source>
        <dbReference type="ARBA" id="ARBA00022833"/>
    </source>
</evidence>
<sequence>MAEVTRFDIARAAALAGVPHGFFGHSGGVYQFGYGGEGEEATIHASRAAAGGAILPGGTFVAPHQVHSPDVISVEAEWSDSATGRPSADALVTATPGLVLGIVTADCAPVLFADAAAGVIGAAHAGWRGAHGGVLENTIKAMESLGASRARIAAAIGPTIAQASYEVDARFRANFTEADARFFSAGREGHWQFDLPAYVFHRLEVAGVGMVEDLALDTYTLENKYYSFRRATHRGEPNYGRQLSLIALPA</sequence>
<dbReference type="PANTHER" id="PTHR30616">
    <property type="entry name" value="UNCHARACTERIZED PROTEIN YFIH"/>
    <property type="match status" value="1"/>
</dbReference>
<comment type="catalytic activity">
    <reaction evidence="8">
        <text>adenosine + phosphate = alpha-D-ribose 1-phosphate + adenine</text>
        <dbReference type="Rhea" id="RHEA:27642"/>
        <dbReference type="ChEBI" id="CHEBI:16335"/>
        <dbReference type="ChEBI" id="CHEBI:16708"/>
        <dbReference type="ChEBI" id="CHEBI:43474"/>
        <dbReference type="ChEBI" id="CHEBI:57720"/>
        <dbReference type="EC" id="2.4.2.1"/>
    </reaction>
    <physiologicalReaction direction="left-to-right" evidence="8">
        <dbReference type="Rhea" id="RHEA:27643"/>
    </physiologicalReaction>
</comment>
<dbReference type="Pfam" id="PF02578">
    <property type="entry name" value="Cu-oxidase_4"/>
    <property type="match status" value="1"/>
</dbReference>
<dbReference type="Proteomes" id="UP001343492">
    <property type="component" value="Unassembled WGS sequence"/>
</dbReference>
<dbReference type="SUPFAM" id="SSF64438">
    <property type="entry name" value="CNF1/YfiH-like putative cysteine hydrolases"/>
    <property type="match status" value="1"/>
</dbReference>
<dbReference type="Gene3D" id="3.60.140.10">
    <property type="entry name" value="CNF1/YfiH-like putative cysteine hydrolases"/>
    <property type="match status" value="1"/>
</dbReference>
<evidence type="ECO:0000256" key="2">
    <source>
        <dbReference type="ARBA" id="ARBA00007353"/>
    </source>
</evidence>
<evidence type="ECO:0000256" key="4">
    <source>
        <dbReference type="ARBA" id="ARBA00022723"/>
    </source>
</evidence>
<reference evidence="11 12" key="1">
    <citation type="submission" date="2024-01" db="EMBL/GenBank/DDBJ databases">
        <title>The genome sequence of Erythrobacteraceae sp. strain 1XM1-14.</title>
        <authorList>
            <person name="Liu Y."/>
        </authorList>
    </citation>
    <scope>NUCLEOTIDE SEQUENCE [LARGE SCALE GENOMIC DNA]</scope>
    <source>
        <strain evidence="11 12">1XM1-14</strain>
    </source>
</reference>